<evidence type="ECO:0000313" key="1">
    <source>
        <dbReference type="Proteomes" id="UP000095286"/>
    </source>
</evidence>
<organism evidence="1 2">
    <name type="scientific">Rhabditophanes sp. KR3021</name>
    <dbReference type="NCBI Taxonomy" id="114890"/>
    <lineage>
        <taxon>Eukaryota</taxon>
        <taxon>Metazoa</taxon>
        <taxon>Ecdysozoa</taxon>
        <taxon>Nematoda</taxon>
        <taxon>Chromadorea</taxon>
        <taxon>Rhabditida</taxon>
        <taxon>Tylenchina</taxon>
        <taxon>Panagrolaimomorpha</taxon>
        <taxon>Strongyloidoidea</taxon>
        <taxon>Alloionematidae</taxon>
        <taxon>Rhabditophanes</taxon>
    </lineage>
</organism>
<sequence>MKNLEAEKLPLFALEGIFMNLSLNDLYSIMCTSRRLFYVVEMYTDSVWKAKAQHILPPSALNDVNLLKDIKSYKDKIRAFKFSWNQIDTSKNIYLKPNGFTVHRQPVAQSTDAIRGKMGVNAGIHAWQFTWIGPLGTVAMIGIATKHATLHCHGYKELLGNDDQSWGWNLVTGNLQHNGEVICSFPKTNNAPRYKIGEKIRMVLDCEKGILYFEKGSEFLGVAFEDIPPLKLFPAISAVYGNTEVTMTYVGPPVVG</sequence>
<dbReference type="Proteomes" id="UP000095286">
    <property type="component" value="Unplaced"/>
</dbReference>
<accession>A0AC35TNJ6</accession>
<reference evidence="2" key="1">
    <citation type="submission" date="2016-11" db="UniProtKB">
        <authorList>
            <consortium name="WormBaseParasite"/>
        </authorList>
    </citation>
    <scope>IDENTIFICATION</scope>
    <source>
        <strain evidence="2">KR3021</strain>
    </source>
</reference>
<dbReference type="WBParaSite" id="RSKR_0000226700.1">
    <property type="protein sequence ID" value="RSKR_0000226700.1"/>
    <property type="gene ID" value="RSKR_0000226700"/>
</dbReference>
<name>A0AC35TNJ6_9BILA</name>
<protein>
    <submittedName>
        <fullName evidence="2">F-box/SPRY domain-containing protein 1</fullName>
    </submittedName>
</protein>
<evidence type="ECO:0000313" key="2">
    <source>
        <dbReference type="WBParaSite" id="RSKR_0000226700.1"/>
    </source>
</evidence>
<proteinExistence type="predicted"/>